<feature type="binding site" evidence="6">
    <location>
        <position position="214"/>
    </location>
    <ligand>
        <name>FMN</name>
        <dbReference type="ChEBI" id="CHEBI:58210"/>
    </ligand>
</feature>
<evidence type="ECO:0000259" key="8">
    <source>
        <dbReference type="Pfam" id="PF02441"/>
    </source>
</evidence>
<protein>
    <recommendedName>
        <fullName evidence="6">Flavin prenyltransferase PAD1, mitochondrial</fullName>
        <ecNumber evidence="6">2.5.1.129</ecNumber>
    </recommendedName>
</protein>
<dbReference type="InterPro" id="IPR004507">
    <property type="entry name" value="UbiX-like"/>
</dbReference>
<evidence type="ECO:0000313" key="10">
    <source>
        <dbReference type="Proteomes" id="UP000053317"/>
    </source>
</evidence>
<name>A0A0G2ES82_PHACM</name>
<evidence type="ECO:0000313" key="9">
    <source>
        <dbReference type="EMBL" id="KKY25016.1"/>
    </source>
</evidence>
<evidence type="ECO:0000256" key="6">
    <source>
        <dbReference type="HAMAP-Rule" id="MF_03197"/>
    </source>
</evidence>
<evidence type="ECO:0000256" key="1">
    <source>
        <dbReference type="ARBA" id="ARBA00022602"/>
    </source>
</evidence>
<dbReference type="GO" id="GO:0106141">
    <property type="term" value="F:flavin prenyltransferase activity"/>
    <property type="evidence" value="ECO:0007669"/>
    <property type="project" value="UniProtKB-EC"/>
</dbReference>
<dbReference type="InterPro" id="IPR003382">
    <property type="entry name" value="Flavoprotein"/>
</dbReference>
<reference evidence="9 10" key="2">
    <citation type="submission" date="2015-05" db="EMBL/GenBank/DDBJ databases">
        <authorList>
            <person name="Morales-Cruz A."/>
            <person name="Amrine K.C."/>
            <person name="Cantu D."/>
        </authorList>
    </citation>
    <scope>NUCLEOTIDE SEQUENCE [LARGE SCALE GENOMIC DNA]</scope>
    <source>
        <strain evidence="9">UCRPC4</strain>
    </source>
</reference>
<organism evidence="9 10">
    <name type="scientific">Phaeomoniella chlamydospora</name>
    <name type="common">Phaeoacremonium chlamydosporum</name>
    <dbReference type="NCBI Taxonomy" id="158046"/>
    <lineage>
        <taxon>Eukaryota</taxon>
        <taxon>Fungi</taxon>
        <taxon>Dikarya</taxon>
        <taxon>Ascomycota</taxon>
        <taxon>Pezizomycotina</taxon>
        <taxon>Eurotiomycetes</taxon>
        <taxon>Chaetothyriomycetidae</taxon>
        <taxon>Phaeomoniellales</taxon>
        <taxon>Phaeomoniellaceae</taxon>
        <taxon>Phaeomoniella</taxon>
    </lineage>
</organism>
<dbReference type="GO" id="GO:0005739">
    <property type="term" value="C:mitochondrion"/>
    <property type="evidence" value="ECO:0007669"/>
    <property type="project" value="UniProtKB-SubCell"/>
</dbReference>
<feature type="binding site" evidence="6">
    <location>
        <position position="260"/>
    </location>
    <ligand>
        <name>dimethylallyl phosphate</name>
        <dbReference type="ChEBI" id="CHEBI:88052"/>
    </ligand>
</feature>
<evidence type="ECO:0000256" key="4">
    <source>
        <dbReference type="ARBA" id="ARBA00022679"/>
    </source>
</evidence>
<dbReference type="PANTHER" id="PTHR43374">
    <property type="entry name" value="FLAVIN PRENYLTRANSFERASE"/>
    <property type="match status" value="1"/>
</dbReference>
<keyword evidence="3 6" id="KW-0288">FMN</keyword>
<evidence type="ECO:0000256" key="5">
    <source>
        <dbReference type="ARBA" id="ARBA00060793"/>
    </source>
</evidence>
<dbReference type="SUPFAM" id="SSF52507">
    <property type="entry name" value="Homo-oligomeric flavin-containing Cys decarboxylases, HFCD"/>
    <property type="match status" value="1"/>
</dbReference>
<dbReference type="Gene3D" id="3.40.50.1950">
    <property type="entry name" value="Flavin prenyltransferase-like"/>
    <property type="match status" value="1"/>
</dbReference>
<accession>A0A0G2ES82</accession>
<gene>
    <name evidence="6" type="primary">PAD1</name>
    <name evidence="9" type="ORF">UCRPC4_g02162</name>
</gene>
<reference evidence="9 10" key="1">
    <citation type="submission" date="2015-05" db="EMBL/GenBank/DDBJ databases">
        <title>Distinctive expansion of gene families associated with plant cell wall degradation and secondary metabolism in the genomes of grapevine trunk pathogens.</title>
        <authorList>
            <person name="Lawrence D.P."/>
            <person name="Travadon R."/>
            <person name="Rolshausen P.E."/>
            <person name="Baumgartner K."/>
        </authorList>
    </citation>
    <scope>NUCLEOTIDE SEQUENCE [LARGE SCALE GENOMIC DNA]</scope>
    <source>
        <strain evidence="9">UCRPC4</strain>
    </source>
</reference>
<feature type="binding site" evidence="6">
    <location>
        <position position="244"/>
    </location>
    <ligand>
        <name>dimethylallyl phosphate</name>
        <dbReference type="ChEBI" id="CHEBI:88052"/>
    </ligand>
</feature>
<sequence length="291" mass="32307">MIAVYCILTCLCGYIAVVGCLQSVKDFHRIIYGIQHQGRKSKPESKEHPRGLKKLQPFIGKNAVSKNGGQEDVDFDNAQAHAKIINHSVQQNRKRVVIAMTGATGAILGIRLLEKLRRLDVETHLVVSKWAEATITYESDYKVREVRALASRVYSARDVAAPISSGSFKVDAMIVVPCSMKTLSSIATGYGDDLISRAADVTFKERRKLILVVRETPLSGIHLHNMMRATENGAIIFPPVPAFYIRPKTVDDVVDQSVGRILDLIDLDTADFERWDGMKSFGGDREKSHLS</sequence>
<dbReference type="NCBIfam" id="TIGR00421">
    <property type="entry name" value="ubiX_pad"/>
    <property type="match status" value="1"/>
</dbReference>
<proteinExistence type="inferred from homology"/>
<dbReference type="NCBIfam" id="NF004685">
    <property type="entry name" value="PRK06029.1"/>
    <property type="match status" value="1"/>
</dbReference>
<dbReference type="HAMAP" id="MF_01984">
    <property type="entry name" value="ubiX_pad"/>
    <property type="match status" value="1"/>
</dbReference>
<dbReference type="Proteomes" id="UP000053317">
    <property type="component" value="Unassembled WGS sequence"/>
</dbReference>
<dbReference type="AlphaFoldDB" id="A0A0G2ES82"/>
<dbReference type="Pfam" id="PF02441">
    <property type="entry name" value="Flavoprotein"/>
    <property type="match status" value="1"/>
</dbReference>
<feature type="binding site" evidence="6">
    <location>
        <begin position="102"/>
        <end position="104"/>
    </location>
    <ligand>
        <name>FMN</name>
        <dbReference type="ChEBI" id="CHEBI:58210"/>
    </ligand>
</feature>
<evidence type="ECO:0000256" key="3">
    <source>
        <dbReference type="ARBA" id="ARBA00022643"/>
    </source>
</evidence>
<feature type="domain" description="Flavoprotein" evidence="8">
    <location>
        <begin position="94"/>
        <end position="264"/>
    </location>
</feature>
<keyword evidence="7" id="KW-0732">Signal</keyword>
<comment type="subcellular location">
    <subcellularLocation>
        <location evidence="6">Mitochondrion</location>
    </subcellularLocation>
</comment>
<feature type="binding site" evidence="6">
    <location>
        <begin position="179"/>
        <end position="182"/>
    </location>
    <ligand>
        <name>FMN</name>
        <dbReference type="ChEBI" id="CHEBI:58210"/>
    </ligand>
</feature>
<comment type="subunit">
    <text evidence="6">Oligomer.</text>
</comment>
<dbReference type="InterPro" id="IPR036551">
    <property type="entry name" value="Flavin_trans-like"/>
</dbReference>
<feature type="chain" id="PRO_5002543722" description="Flavin prenyltransferase PAD1, mitochondrial" evidence="7">
    <location>
        <begin position="21"/>
        <end position="291"/>
    </location>
</feature>
<dbReference type="GO" id="GO:0016831">
    <property type="term" value="F:carboxy-lyase activity"/>
    <property type="evidence" value="ECO:0007669"/>
    <property type="project" value="TreeGrafter"/>
</dbReference>
<dbReference type="OrthoDB" id="5126881at2759"/>
<feature type="binding site" evidence="6">
    <location>
        <position position="128"/>
    </location>
    <ligand>
        <name>FMN</name>
        <dbReference type="ChEBI" id="CHEBI:58210"/>
    </ligand>
</feature>
<keyword evidence="4 6" id="KW-0808">Transferase</keyword>
<dbReference type="EC" id="2.5.1.129" evidence="6"/>
<evidence type="ECO:0000256" key="7">
    <source>
        <dbReference type="SAM" id="SignalP"/>
    </source>
</evidence>
<feature type="signal peptide" evidence="7">
    <location>
        <begin position="1"/>
        <end position="20"/>
    </location>
</feature>
<keyword evidence="1 6" id="KW-0637">Prenyltransferase</keyword>
<comment type="catalytic activity">
    <reaction evidence="6">
        <text>dimethylallyl phosphate + FMNH2 = prenylated FMNH2 + phosphate</text>
        <dbReference type="Rhea" id="RHEA:37743"/>
        <dbReference type="ChEBI" id="CHEBI:43474"/>
        <dbReference type="ChEBI" id="CHEBI:57618"/>
        <dbReference type="ChEBI" id="CHEBI:87467"/>
        <dbReference type="ChEBI" id="CHEBI:88052"/>
        <dbReference type="EC" id="2.5.1.129"/>
    </reaction>
</comment>
<dbReference type="FunFam" id="3.40.50.1950:FF:000001">
    <property type="entry name" value="Flavin prenyltransferase UbiX"/>
    <property type="match status" value="1"/>
</dbReference>
<dbReference type="EMBL" id="LCWF01000051">
    <property type="protein sequence ID" value="KKY25016.1"/>
    <property type="molecule type" value="Genomic_DNA"/>
</dbReference>
<comment type="caution">
    <text evidence="9">The sequence shown here is derived from an EMBL/GenBank/DDBJ whole genome shotgun (WGS) entry which is preliminary data.</text>
</comment>
<dbReference type="PANTHER" id="PTHR43374:SF1">
    <property type="entry name" value="FLAVIN PRENYLTRANSFERASE PAD1, MITOCHONDRIAL"/>
    <property type="match status" value="1"/>
</dbReference>
<keyword evidence="10" id="KW-1185">Reference proteome</keyword>
<keyword evidence="6" id="KW-0496">Mitochondrion</keyword>
<evidence type="ECO:0000256" key="2">
    <source>
        <dbReference type="ARBA" id="ARBA00022630"/>
    </source>
</evidence>
<keyword evidence="2 6" id="KW-0285">Flavoprotein</keyword>
<comment type="function">
    <text evidence="6">Flavin prenyltransferase that catalyzes the synthesis of the prenylated FMN cofactor (prenyl-FMN) for the ferulic acid decarboxylase FDC1. The prenyltransferase is metal-independent and links a dimethylallyl moiety from dimethylallyl monophosphate (DMAP) to the flavin N5 and C6 atoms of FMN.</text>
</comment>
<comment type="similarity">
    <text evidence="5 6">Belongs to the UbiX/PAD1 family.</text>
</comment>